<comment type="caution">
    <text evidence="1">The sequence shown here is derived from an EMBL/GenBank/DDBJ whole genome shotgun (WGS) entry which is preliminary data.</text>
</comment>
<evidence type="ECO:0000313" key="1">
    <source>
        <dbReference type="EMBL" id="KAJ9094944.1"/>
    </source>
</evidence>
<reference evidence="1" key="1">
    <citation type="submission" date="2023-04" db="EMBL/GenBank/DDBJ databases">
        <title>Draft Genome sequencing of Naganishia species isolated from polar environments using Oxford Nanopore Technology.</title>
        <authorList>
            <person name="Leo P."/>
            <person name="Venkateswaran K."/>
        </authorList>
    </citation>
    <scope>NUCLEOTIDE SEQUENCE</scope>
    <source>
        <strain evidence="1">MNA-CCFEE 5423</strain>
    </source>
</reference>
<gene>
    <name evidence="1" type="ORF">QFC21_005736</name>
</gene>
<keyword evidence="2" id="KW-1185">Reference proteome</keyword>
<sequence>MSDTLPRDLWVRQMEQLPPKTILSSLSSYTTASSHGTDHLAEYLKARASAEGEYVQVLQKLQRRFALAGAGGNSGEGDGGMSERFEEEIKLTIKTHSDYASILARDYSEPLRTLPSLPPTSSDRLERTLKSYESANSKIAKAQKKGGAKLVAAQQDAADLQRQLSVQLVPEFIALAQQTTYHRLTMMKELGVKWETWQAEMGNRRAGASEVGMMQVLALDPEELVRSLPRTAFGVTAGSGGGNSGGFVDAPRAATGTPTRSSTLRRPTLTSDASSARSSRHPSDFTSAAGPQTPSGGGGGFTSTLKSKFGRKNSTMLPLGGGGSFRGRAGSDALAPASGNINAERGQNVDSVSSRMQSGSTMPAALASPVPVDAPVHGRGRPVDEEGFSVPPEDRGYAPWERNTQGGRRDLLDDDNDEETGFGHEERDETITALPPTASPLEESPSAFAAGNNKLASLSLAPTPIQESETDRAAALAKMQSTLLAQGPAGTSNIGNGSAPNRRATMRARRDVRNTMFTAVDRAGDDTSLGETVKRQRGASGDIFGGAISPPAGMTPTRGVAALATNVRADSAISSPASTTMNPFDGQGSSASTGSGLRASFTETINAVLTSAGVQRIMITGEISLTLKDAHITGLDTSAPLHIRLDAFEQLEKVAPNPKYLSQVPNTPGEYLLDLDTLAHITSTAAPNTRPPILFKYQVHIGDGKAAEWAPLEIMPQWKPMKGETRLVLTYGVNARGRLASRVASLVTDEPITLQDLTLTVGLSGAPVTTVQAKPAGGIWQPERRKITWTLPDLPLQPSSSSDGKIVARFITEGEELGQPDQVTAQWRVNGSLSTGLDIVVVDAAAGWKFEQVRRGVVSGKYMAE</sequence>
<dbReference type="Proteomes" id="UP001227268">
    <property type="component" value="Unassembled WGS sequence"/>
</dbReference>
<accession>A0ACC2V6G2</accession>
<dbReference type="EMBL" id="JASBWT010000023">
    <property type="protein sequence ID" value="KAJ9094944.1"/>
    <property type="molecule type" value="Genomic_DNA"/>
</dbReference>
<protein>
    <submittedName>
        <fullName evidence="1">Uncharacterized protein</fullName>
    </submittedName>
</protein>
<name>A0ACC2V6G2_9TREE</name>
<evidence type="ECO:0000313" key="2">
    <source>
        <dbReference type="Proteomes" id="UP001227268"/>
    </source>
</evidence>
<proteinExistence type="predicted"/>
<organism evidence="1 2">
    <name type="scientific">Naganishia friedmannii</name>
    <dbReference type="NCBI Taxonomy" id="89922"/>
    <lineage>
        <taxon>Eukaryota</taxon>
        <taxon>Fungi</taxon>
        <taxon>Dikarya</taxon>
        <taxon>Basidiomycota</taxon>
        <taxon>Agaricomycotina</taxon>
        <taxon>Tremellomycetes</taxon>
        <taxon>Filobasidiales</taxon>
        <taxon>Filobasidiaceae</taxon>
        <taxon>Naganishia</taxon>
    </lineage>
</organism>